<dbReference type="AlphaFoldDB" id="A0A150J4S8"/>
<accession>A0A150J4S8</accession>
<proteinExistence type="predicted"/>
<reference evidence="1 2" key="1">
    <citation type="journal article" date="2016" name="ISME J.">
        <title>Chasing the elusive Euryarchaeota class WSA2: genomes reveal a uniquely fastidious methyl-reducing methanogen.</title>
        <authorList>
            <person name="Nobu M.K."/>
            <person name="Narihiro T."/>
            <person name="Kuroda K."/>
            <person name="Mei R."/>
            <person name="Liu W.T."/>
        </authorList>
    </citation>
    <scope>NUCLEOTIDE SEQUENCE [LARGE SCALE GENOMIC DNA]</scope>
    <source>
        <strain evidence="1">U1lsi0528_Bin055</strain>
    </source>
</reference>
<name>A0A150J4S8_9EURY</name>
<sequence length="108" mass="12484">MDITTTEFKPVTPTTNCSRTSKTAELHKLLKYTLRFDPLEELLALYPKLKESDKKQVCLDLMRFLYPQIKAVELDQHMGEKVNVNIIFPEDKKTPTVETNIEKVEASN</sequence>
<organism evidence="1 2">
    <name type="scientific">Candidatus Methanofastidiosum methylothiophilum</name>
    <dbReference type="NCBI Taxonomy" id="1705564"/>
    <lineage>
        <taxon>Archaea</taxon>
        <taxon>Methanobacteriati</taxon>
        <taxon>Methanobacteriota</taxon>
        <taxon>Stenosarchaea group</taxon>
        <taxon>Candidatus Methanofastidiosia</taxon>
        <taxon>Candidatus Methanofastidiosales</taxon>
        <taxon>Candidatus Methanofastidiosaceae</taxon>
        <taxon>Candidatus Methanofastidiosum</taxon>
    </lineage>
</organism>
<dbReference type="Proteomes" id="UP000075398">
    <property type="component" value="Unassembled WGS sequence"/>
</dbReference>
<evidence type="ECO:0000313" key="2">
    <source>
        <dbReference type="Proteomes" id="UP000075398"/>
    </source>
</evidence>
<gene>
    <name evidence="1" type="ORF">AMQ22_00938</name>
</gene>
<evidence type="ECO:0000313" key="1">
    <source>
        <dbReference type="EMBL" id="KYC52211.1"/>
    </source>
</evidence>
<dbReference type="EMBL" id="LNGC01000030">
    <property type="protein sequence ID" value="KYC52211.1"/>
    <property type="molecule type" value="Genomic_DNA"/>
</dbReference>
<protein>
    <submittedName>
        <fullName evidence="1">Uncharacterized protein</fullName>
    </submittedName>
</protein>
<comment type="caution">
    <text evidence="1">The sequence shown here is derived from an EMBL/GenBank/DDBJ whole genome shotgun (WGS) entry which is preliminary data.</text>
</comment>